<gene>
    <name evidence="2" type="ORF">EV669_10121</name>
</gene>
<sequence>MIFKLLAWLGVLAGLAGFVHFWRSAGTADAATRWPTVSGIMLESALEQRDRQGGDADRPPGWRAVVRYRYTVNNQTYESTRRRFPEPGFSSNRAEAEAVLTRYPVGGPTTVHYNPANPAEACLEPGDSWPAKLGRYLALAVAAVSLLFALSG</sequence>
<evidence type="ECO:0000313" key="2">
    <source>
        <dbReference type="EMBL" id="TCW33505.1"/>
    </source>
</evidence>
<evidence type="ECO:0000313" key="3">
    <source>
        <dbReference type="Proteomes" id="UP000294801"/>
    </source>
</evidence>
<proteinExistence type="predicted"/>
<dbReference type="RefSeq" id="WP_132097567.1">
    <property type="nucleotide sequence ID" value="NZ_SMDA01000001.1"/>
</dbReference>
<dbReference type="Pfam" id="PF12158">
    <property type="entry name" value="DUF3592"/>
    <property type="match status" value="1"/>
</dbReference>
<feature type="domain" description="DUF3592" evidence="1">
    <location>
        <begin position="39"/>
        <end position="127"/>
    </location>
</feature>
<comment type="caution">
    <text evidence="2">The sequence shown here is derived from an EMBL/GenBank/DDBJ whole genome shotgun (WGS) entry which is preliminary data.</text>
</comment>
<name>A0ABY2CZR6_GULMO</name>
<dbReference type="InterPro" id="IPR021994">
    <property type="entry name" value="DUF3592"/>
</dbReference>
<dbReference type="EMBL" id="SMDA01000001">
    <property type="protein sequence ID" value="TCW33505.1"/>
    <property type="molecule type" value="Genomic_DNA"/>
</dbReference>
<organism evidence="2 3">
    <name type="scientific">Gulbenkiania mobilis</name>
    <dbReference type="NCBI Taxonomy" id="397457"/>
    <lineage>
        <taxon>Bacteria</taxon>
        <taxon>Pseudomonadati</taxon>
        <taxon>Pseudomonadota</taxon>
        <taxon>Betaproteobacteria</taxon>
        <taxon>Neisseriales</taxon>
        <taxon>Chromobacteriaceae</taxon>
        <taxon>Gulbenkiania</taxon>
    </lineage>
</organism>
<reference evidence="2 3" key="1">
    <citation type="submission" date="2019-03" db="EMBL/GenBank/DDBJ databases">
        <title>Genomic Encyclopedia of Type Strains, Phase IV (KMG-IV): sequencing the most valuable type-strain genomes for metagenomic binning, comparative biology and taxonomic classification.</title>
        <authorList>
            <person name="Goeker M."/>
        </authorList>
    </citation>
    <scope>NUCLEOTIDE SEQUENCE [LARGE SCALE GENOMIC DNA]</scope>
    <source>
        <strain evidence="2 3">DSM 18507</strain>
    </source>
</reference>
<dbReference type="Proteomes" id="UP000294801">
    <property type="component" value="Unassembled WGS sequence"/>
</dbReference>
<evidence type="ECO:0000259" key="1">
    <source>
        <dbReference type="Pfam" id="PF12158"/>
    </source>
</evidence>
<protein>
    <submittedName>
        <fullName evidence="2">Uncharacterized protein DUF3592</fullName>
    </submittedName>
</protein>
<keyword evidence="3" id="KW-1185">Reference proteome</keyword>
<accession>A0ABY2CZR6</accession>